<keyword evidence="1" id="KW-0961">Cell wall biogenesis/degradation</keyword>
<accession>A0A4Y8PD27</accession>
<dbReference type="InterPro" id="IPR043689">
    <property type="entry name" value="MurL"/>
</dbReference>
<feature type="domain" description="MurL N-terminal" evidence="3">
    <location>
        <begin position="22"/>
        <end position="305"/>
    </location>
</feature>
<evidence type="ECO:0000256" key="1">
    <source>
        <dbReference type="HAMAP-Rule" id="MF_02209"/>
    </source>
</evidence>
<comment type="pathway">
    <text evidence="1">Cell wall biogenesis; peptidoglycan biosynthesis.</text>
</comment>
<dbReference type="UniPathway" id="UPA00219"/>
<evidence type="ECO:0000259" key="3">
    <source>
        <dbReference type="Pfam" id="PF26299"/>
    </source>
</evidence>
<dbReference type="Proteomes" id="UP000297713">
    <property type="component" value="Unassembled WGS sequence"/>
</dbReference>
<comment type="similarity">
    <text evidence="1">Belongs to the MurL family.</text>
</comment>
<reference evidence="4 5" key="1">
    <citation type="submission" date="2016-05" db="EMBL/GenBank/DDBJ databases">
        <title>Diversity and Homogeneity among Thermoacidophilic Verrucomicrobia Methanotrophs Linked with Geographical Origin.</title>
        <authorList>
            <person name="Erikstad H.-A."/>
            <person name="Smestad N.B."/>
            <person name="Ceballos R.M."/>
            <person name="Birkeland N.-K."/>
        </authorList>
    </citation>
    <scope>NUCLEOTIDE SEQUENCE [LARGE SCALE GENOMIC DNA]</scope>
    <source>
        <strain evidence="4 5">Phi</strain>
    </source>
</reference>
<gene>
    <name evidence="1" type="primary">murL</name>
    <name evidence="4" type="ORF">A7Q10_07460</name>
</gene>
<dbReference type="InterPro" id="IPR058741">
    <property type="entry name" value="MurL_C"/>
</dbReference>
<comment type="function">
    <text evidence="1">Cell wall formation. Catalyzes epimerization of the terminal L-glutamate in UDP-N-acetyl-alpha-D-muramoyl-L-alanyl-L-glutamate.</text>
</comment>
<keyword evidence="1" id="KW-0573">Peptidoglycan synthesis</keyword>
<dbReference type="GO" id="GO:0009252">
    <property type="term" value="P:peptidoglycan biosynthetic process"/>
    <property type="evidence" value="ECO:0007669"/>
    <property type="project" value="UniProtKB-UniRule"/>
</dbReference>
<dbReference type="HAMAP" id="MF_02209">
    <property type="entry name" value="MurL"/>
    <property type="match status" value="1"/>
</dbReference>
<evidence type="ECO:0000259" key="2">
    <source>
        <dbReference type="Pfam" id="PF26298"/>
    </source>
</evidence>
<keyword evidence="1" id="KW-0413">Isomerase</keyword>
<dbReference type="Pfam" id="PF26299">
    <property type="entry name" value="MurL_N"/>
    <property type="match status" value="1"/>
</dbReference>
<protein>
    <recommendedName>
        <fullName evidence="1">UDP-N-acetyl-alpha-D-muramoyl-L-alanyl-L-glutamate epimerase</fullName>
        <ecNumber evidence="1">5.1.1.23</ecNumber>
    </recommendedName>
    <alternativeName>
        <fullName evidence="1">UDP-MurNAc-L-Ala-L-Glu epimerase</fullName>
    </alternativeName>
</protein>
<keyword evidence="1" id="KW-0131">Cell cycle</keyword>
<keyword evidence="5" id="KW-1185">Reference proteome</keyword>
<sequence>MKMDYVSSGIGKTDFLQLRKLYPLFVFSRVSWENRLDHLYIEYEFWTGKNSRNALFFRPSLKVYGRPIEKGSAEWLDPFLFQLGLIELISYWKATCSPEILIQAGSLAASQIKWWQKLYLKGLGEFFFRNGIERDYPGILHIECDSAKQFRPVEIFSLQGNLIPVGGGKDSFLTLEWMKEEKENNLCFLLNPIKAQWDTLRYFSYPLDQVIVVERQIDSLLLGLNKKGFLNGHTPFSALLAFLGTMLMALYKIKNYVASQESSANHPTVPSESINHQYSKSYEFERDFQKFLADSLCPSFSYFSLLRPLSEIQIARLISEIPGALSVFQSCNKNRHCGGWCGHCAKCLFSFLIFRPFVEAQKISGIFGSDLLEKQSLFSLFLSLCGKAEQRPFECLGTEEESLAAASLLWHKAKATGKKPPVLIEKLFSQYPHLLMTRNAIQATYDLVNTEHSLPKKFLSLLQKNVIKKALFDD</sequence>
<dbReference type="GO" id="GO:0051301">
    <property type="term" value="P:cell division"/>
    <property type="evidence" value="ECO:0007669"/>
    <property type="project" value="UniProtKB-KW"/>
</dbReference>
<dbReference type="GO" id="GO:0008360">
    <property type="term" value="P:regulation of cell shape"/>
    <property type="evidence" value="ECO:0007669"/>
    <property type="project" value="UniProtKB-KW"/>
</dbReference>
<dbReference type="GO" id="GO:0071555">
    <property type="term" value="P:cell wall organization"/>
    <property type="evidence" value="ECO:0007669"/>
    <property type="project" value="UniProtKB-KW"/>
</dbReference>
<keyword evidence="1" id="KW-0133">Cell shape</keyword>
<evidence type="ECO:0000313" key="4">
    <source>
        <dbReference type="EMBL" id="TFE68924.1"/>
    </source>
</evidence>
<evidence type="ECO:0000313" key="5">
    <source>
        <dbReference type="Proteomes" id="UP000297713"/>
    </source>
</evidence>
<comment type="catalytic activity">
    <reaction evidence="1">
        <text>UDP-N-acetyl-alpha-D-muramoyl-L-alanyl-L-glutamate + ATP + H2O = UDP-N-acetyl-alpha-D-muramoyl-L-alanyl-D-glutamate + AMP + diphosphate + H(+)</text>
        <dbReference type="Rhea" id="RHEA:58812"/>
        <dbReference type="ChEBI" id="CHEBI:15377"/>
        <dbReference type="ChEBI" id="CHEBI:15378"/>
        <dbReference type="ChEBI" id="CHEBI:30616"/>
        <dbReference type="ChEBI" id="CHEBI:33019"/>
        <dbReference type="ChEBI" id="CHEBI:83900"/>
        <dbReference type="ChEBI" id="CHEBI:142725"/>
        <dbReference type="ChEBI" id="CHEBI:456215"/>
        <dbReference type="EC" id="5.1.1.23"/>
    </reaction>
</comment>
<dbReference type="AlphaFoldDB" id="A0A4Y8PD27"/>
<proteinExistence type="inferred from homology"/>
<dbReference type="Pfam" id="PF26298">
    <property type="entry name" value="MurL_epimerase_C"/>
    <property type="match status" value="1"/>
</dbReference>
<dbReference type="GO" id="GO:0005737">
    <property type="term" value="C:cytoplasm"/>
    <property type="evidence" value="ECO:0007669"/>
    <property type="project" value="UniProtKB-UniRule"/>
</dbReference>
<dbReference type="OrthoDB" id="9768152at2"/>
<dbReference type="InterPro" id="IPR058740">
    <property type="entry name" value="MurL_N"/>
</dbReference>
<name>A0A4Y8PD27_9BACT</name>
<comment type="caution">
    <text evidence="4">The sequence shown here is derived from an EMBL/GenBank/DDBJ whole genome shotgun (WGS) entry which is preliminary data.</text>
</comment>
<dbReference type="GO" id="GO:0016855">
    <property type="term" value="F:racemase and epimerase activity, acting on amino acids and derivatives"/>
    <property type="evidence" value="ECO:0007669"/>
    <property type="project" value="UniProtKB-UniRule"/>
</dbReference>
<organism evidence="4 5">
    <name type="scientific">Methylacidiphilum caldifontis</name>
    <dbReference type="NCBI Taxonomy" id="2795386"/>
    <lineage>
        <taxon>Bacteria</taxon>
        <taxon>Pseudomonadati</taxon>
        <taxon>Verrucomicrobiota</taxon>
        <taxon>Methylacidiphilae</taxon>
        <taxon>Methylacidiphilales</taxon>
        <taxon>Methylacidiphilaceae</taxon>
        <taxon>Methylacidiphilum (ex Ratnadevi et al. 2023)</taxon>
    </lineage>
</organism>
<dbReference type="EC" id="5.1.1.23" evidence="1"/>
<keyword evidence="1" id="KW-0132">Cell division</keyword>
<dbReference type="EMBL" id="LXQC01000136">
    <property type="protein sequence ID" value="TFE68924.1"/>
    <property type="molecule type" value="Genomic_DNA"/>
</dbReference>
<feature type="domain" description="MurL C-terminal" evidence="2">
    <location>
        <begin position="327"/>
        <end position="417"/>
    </location>
</feature>